<accession>A0A6C0JVW2</accession>
<proteinExistence type="predicted"/>
<reference evidence="1" key="1">
    <citation type="journal article" date="2020" name="Nature">
        <title>Giant virus diversity and host interactions through global metagenomics.</title>
        <authorList>
            <person name="Schulz F."/>
            <person name="Roux S."/>
            <person name="Paez-Espino D."/>
            <person name="Jungbluth S."/>
            <person name="Walsh D.A."/>
            <person name="Denef V.J."/>
            <person name="McMahon K.D."/>
            <person name="Konstantinidis K.T."/>
            <person name="Eloe-Fadrosh E.A."/>
            <person name="Kyrpides N.C."/>
            <person name="Woyke T."/>
        </authorList>
    </citation>
    <scope>NUCLEOTIDE SEQUENCE</scope>
    <source>
        <strain evidence="1">GVMAG-S-1041349-163</strain>
    </source>
</reference>
<name>A0A6C0JVW2_9ZZZZ</name>
<dbReference type="AlphaFoldDB" id="A0A6C0JVW2"/>
<dbReference type="EMBL" id="MN740689">
    <property type="protein sequence ID" value="QHU07864.1"/>
    <property type="molecule type" value="Genomic_DNA"/>
</dbReference>
<organism evidence="1">
    <name type="scientific">viral metagenome</name>
    <dbReference type="NCBI Taxonomy" id="1070528"/>
    <lineage>
        <taxon>unclassified sequences</taxon>
        <taxon>metagenomes</taxon>
        <taxon>organismal metagenomes</taxon>
    </lineage>
</organism>
<sequence>MFTSFSFMEVRIKKDSGSKLGCIKPLFRVIKPNFSL</sequence>
<protein>
    <submittedName>
        <fullName evidence="1">Uncharacterized protein</fullName>
    </submittedName>
</protein>
<evidence type="ECO:0000313" key="1">
    <source>
        <dbReference type="EMBL" id="QHU07864.1"/>
    </source>
</evidence>